<dbReference type="SUPFAM" id="SSF52113">
    <property type="entry name" value="BRCT domain"/>
    <property type="match status" value="1"/>
</dbReference>
<dbReference type="Pfam" id="PF12738">
    <property type="entry name" value="PTCB-BRCT"/>
    <property type="match status" value="1"/>
</dbReference>
<evidence type="ECO:0000313" key="4">
    <source>
        <dbReference type="EMBL" id="KAJ5351475.1"/>
    </source>
</evidence>
<evidence type="ECO:0000259" key="3">
    <source>
        <dbReference type="PROSITE" id="PS51977"/>
    </source>
</evidence>
<feature type="domain" description="BRCT" evidence="2">
    <location>
        <begin position="1"/>
        <end position="81"/>
    </location>
</feature>
<proteinExistence type="predicted"/>
<dbReference type="PROSITE" id="PS51977">
    <property type="entry name" value="WGR"/>
    <property type="match status" value="1"/>
</dbReference>
<dbReference type="PROSITE" id="PS50172">
    <property type="entry name" value="BRCT"/>
    <property type="match status" value="1"/>
</dbReference>
<feature type="domain" description="WGR" evidence="3">
    <location>
        <begin position="145"/>
        <end position="245"/>
    </location>
</feature>
<reference evidence="4" key="1">
    <citation type="submission" date="2022-12" db="EMBL/GenBank/DDBJ databases">
        <authorList>
            <person name="Petersen C."/>
        </authorList>
    </citation>
    <scope>NUCLEOTIDE SEQUENCE</scope>
    <source>
        <strain evidence="4">IBT 35673</strain>
    </source>
</reference>
<dbReference type="EMBL" id="JAPZBQ010000001">
    <property type="protein sequence ID" value="KAJ5351475.1"/>
    <property type="molecule type" value="Genomic_DNA"/>
</dbReference>
<dbReference type="InterPro" id="IPR001357">
    <property type="entry name" value="BRCT_dom"/>
</dbReference>
<dbReference type="SUPFAM" id="SSF142921">
    <property type="entry name" value="WGR domain-like"/>
    <property type="match status" value="1"/>
</dbReference>
<reference evidence="4" key="2">
    <citation type="journal article" date="2023" name="IMA Fungus">
        <title>Comparative genomic study of the Penicillium genus elucidates a diverse pangenome and 15 lateral gene transfer events.</title>
        <authorList>
            <person name="Petersen C."/>
            <person name="Sorensen T."/>
            <person name="Nielsen M.R."/>
            <person name="Sondergaard T.E."/>
            <person name="Sorensen J.L."/>
            <person name="Fitzpatrick D.A."/>
            <person name="Frisvad J.C."/>
            <person name="Nielsen K.L."/>
        </authorList>
    </citation>
    <scope>NUCLEOTIDE SEQUENCE</scope>
    <source>
        <strain evidence="4">IBT 35673</strain>
    </source>
</reference>
<dbReference type="InterPro" id="IPR036930">
    <property type="entry name" value="WGR_dom_sf"/>
</dbReference>
<feature type="region of interest" description="Disordered" evidence="1">
    <location>
        <begin position="121"/>
        <end position="146"/>
    </location>
</feature>
<dbReference type="AlphaFoldDB" id="A0A9W9UQ77"/>
<gene>
    <name evidence="4" type="ORF">N7452_000449</name>
</gene>
<evidence type="ECO:0000313" key="5">
    <source>
        <dbReference type="Proteomes" id="UP001147695"/>
    </source>
</evidence>
<sequence>MGRTFQKVHCAMVGRFADGIAEKIPQWIKANGGQFSRGIDACVTHLIATKQAYKENGPLIKSAQELKTVKIVSYDWLEDSLLSPTKRPKKEESYLVQTLVEADKPQKAAKKVVPDKVTKCQGKKDCKPRKTADPFVEPKGKKKPVRRTYHDKKGVAYRVTMFRSSKPPSTSREKYQLAVFETIAEPRSYSTYTKFSKTGTSKVEILTSAKATLESAMARFEAFFREQTGKEWKDMGNDTAPPPKVGTDGESLPLHEGWFYVERNMSILSEFIRAAPQDNSETAVDQTE</sequence>
<dbReference type="Gene3D" id="3.40.50.10190">
    <property type="entry name" value="BRCT domain"/>
    <property type="match status" value="1"/>
</dbReference>
<name>A0A9W9UQ77_PENBR</name>
<dbReference type="InterPro" id="IPR008893">
    <property type="entry name" value="WGR_domain"/>
</dbReference>
<dbReference type="InterPro" id="IPR036420">
    <property type="entry name" value="BRCT_dom_sf"/>
</dbReference>
<dbReference type="Proteomes" id="UP001147695">
    <property type="component" value="Unassembled WGS sequence"/>
</dbReference>
<evidence type="ECO:0008006" key="6">
    <source>
        <dbReference type="Google" id="ProtNLM"/>
    </source>
</evidence>
<evidence type="ECO:0000259" key="2">
    <source>
        <dbReference type="PROSITE" id="PS50172"/>
    </source>
</evidence>
<accession>A0A9W9UQ77</accession>
<organism evidence="4 5">
    <name type="scientific">Penicillium brevicompactum</name>
    <dbReference type="NCBI Taxonomy" id="5074"/>
    <lineage>
        <taxon>Eukaryota</taxon>
        <taxon>Fungi</taxon>
        <taxon>Dikarya</taxon>
        <taxon>Ascomycota</taxon>
        <taxon>Pezizomycotina</taxon>
        <taxon>Eurotiomycetes</taxon>
        <taxon>Eurotiomycetidae</taxon>
        <taxon>Eurotiales</taxon>
        <taxon>Aspergillaceae</taxon>
        <taxon>Penicillium</taxon>
    </lineage>
</organism>
<comment type="caution">
    <text evidence="4">The sequence shown here is derived from an EMBL/GenBank/DDBJ whole genome shotgun (WGS) entry which is preliminary data.</text>
</comment>
<evidence type="ECO:0000256" key="1">
    <source>
        <dbReference type="SAM" id="MobiDB-lite"/>
    </source>
</evidence>
<protein>
    <recommendedName>
        <fullName evidence="6">BRCT domain-containing protein</fullName>
    </recommendedName>
</protein>
<feature type="compositionally biased region" description="Basic and acidic residues" evidence="1">
    <location>
        <begin position="121"/>
        <end position="139"/>
    </location>
</feature>